<proteinExistence type="predicted"/>
<keyword evidence="1" id="KW-1133">Transmembrane helix</keyword>
<name>A0A8S5M6J9_9CAUD</name>
<keyword evidence="1" id="KW-0472">Membrane</keyword>
<evidence type="ECO:0000313" key="2">
    <source>
        <dbReference type="EMBL" id="DAD77850.1"/>
    </source>
</evidence>
<protein>
    <submittedName>
        <fullName evidence="2">Uncharacterized protein</fullName>
    </submittedName>
</protein>
<evidence type="ECO:0000256" key="1">
    <source>
        <dbReference type="SAM" id="Phobius"/>
    </source>
</evidence>
<sequence>MRLEAGSFTLLLLYSVILYCPIRTINIFSIVDRGFKQKSNYF</sequence>
<reference evidence="2" key="1">
    <citation type="journal article" date="2021" name="Proc. Natl. Acad. Sci. U.S.A.">
        <title>A Catalog of Tens of Thousands of Viruses from Human Metagenomes Reveals Hidden Associations with Chronic Diseases.</title>
        <authorList>
            <person name="Tisza M.J."/>
            <person name="Buck C.B."/>
        </authorList>
    </citation>
    <scope>NUCLEOTIDE SEQUENCE</scope>
    <source>
        <strain evidence="2">Ct73V17</strain>
    </source>
</reference>
<organism evidence="2">
    <name type="scientific">Siphoviridae sp. ct73V17</name>
    <dbReference type="NCBI Taxonomy" id="2826302"/>
    <lineage>
        <taxon>Viruses</taxon>
        <taxon>Duplodnaviria</taxon>
        <taxon>Heunggongvirae</taxon>
        <taxon>Uroviricota</taxon>
        <taxon>Caudoviricetes</taxon>
    </lineage>
</organism>
<dbReference type="EMBL" id="BK014835">
    <property type="protein sequence ID" value="DAD77850.1"/>
    <property type="molecule type" value="Genomic_DNA"/>
</dbReference>
<keyword evidence="1" id="KW-0812">Transmembrane</keyword>
<accession>A0A8S5M6J9</accession>
<feature type="transmembrane region" description="Helical" evidence="1">
    <location>
        <begin position="12"/>
        <end position="31"/>
    </location>
</feature>